<dbReference type="Proteomes" id="UP000326994">
    <property type="component" value="Unassembled WGS sequence"/>
</dbReference>
<keyword evidence="4" id="KW-1185">Reference proteome</keyword>
<gene>
    <name evidence="3" type="ORF">ULMS_01130</name>
</gene>
<dbReference type="Pfam" id="PF00472">
    <property type="entry name" value="RF-1"/>
    <property type="match status" value="1"/>
</dbReference>
<evidence type="ECO:0000313" key="4">
    <source>
        <dbReference type="Proteomes" id="UP000326994"/>
    </source>
</evidence>
<dbReference type="Gene3D" id="3.30.160.20">
    <property type="match status" value="1"/>
</dbReference>
<evidence type="ECO:0000259" key="2">
    <source>
        <dbReference type="PROSITE" id="PS00745"/>
    </source>
</evidence>
<dbReference type="GO" id="GO:0072344">
    <property type="term" value="P:rescue of stalled ribosome"/>
    <property type="evidence" value="ECO:0007669"/>
    <property type="project" value="TreeGrafter"/>
</dbReference>
<reference evidence="3 4" key="1">
    <citation type="submission" date="2019-08" db="EMBL/GenBank/DDBJ databases">
        <title>Ulvibacter marinistellae sp. nov., isolated from a starfish, Patiria pectinifera.</title>
        <authorList>
            <person name="Kawano K."/>
            <person name="Ushijima N."/>
            <person name="Kihara M."/>
            <person name="Itoh H."/>
        </authorList>
    </citation>
    <scope>NUCLEOTIDE SEQUENCE [LARGE SCALE GENOMIC DNA]</scope>
    <source>
        <strain evidence="3 4">KK4</strain>
    </source>
</reference>
<protein>
    <submittedName>
        <fullName evidence="3">Aminoacyl-tRNA hydrolase</fullName>
    </submittedName>
</protein>
<sequence>MNTEQLLKEVTFKAVRSSGPGGQHVNKTSSKVEVSLNISVSKAFSETEINRLEVKLANRISQEGILTLSCSESRSQHRNKALVVQRLIVLLEKNIKIPKRRKKTKPSKGAIEKRIKAKKNNALKKVNRKPPRID</sequence>
<keyword evidence="3" id="KW-0378">Hydrolase</keyword>
<feature type="compositionally biased region" description="Basic residues" evidence="1">
    <location>
        <begin position="115"/>
        <end position="134"/>
    </location>
</feature>
<dbReference type="NCBIfam" id="NF006718">
    <property type="entry name" value="PRK09256.1"/>
    <property type="match status" value="1"/>
</dbReference>
<name>A0A5J4FX44_9FLAO</name>
<dbReference type="EMBL" id="BKCF01000001">
    <property type="protein sequence ID" value="GEQ84605.1"/>
    <property type="molecule type" value="Genomic_DNA"/>
</dbReference>
<feature type="region of interest" description="Disordered" evidence="1">
    <location>
        <begin position="99"/>
        <end position="134"/>
    </location>
</feature>
<dbReference type="RefSeq" id="WP_151892560.1">
    <property type="nucleotide sequence ID" value="NZ_BKCF01000001.1"/>
</dbReference>
<organism evidence="3 4">
    <name type="scientific">Patiriisocius marinistellae</name>
    <dbReference type="NCBI Taxonomy" id="2494560"/>
    <lineage>
        <taxon>Bacteria</taxon>
        <taxon>Pseudomonadati</taxon>
        <taxon>Bacteroidota</taxon>
        <taxon>Flavobacteriia</taxon>
        <taxon>Flavobacteriales</taxon>
        <taxon>Flavobacteriaceae</taxon>
        <taxon>Patiriisocius</taxon>
    </lineage>
</organism>
<feature type="domain" description="Prokaryotic-type class I peptide chain release factors" evidence="2">
    <location>
        <begin position="16"/>
        <end position="32"/>
    </location>
</feature>
<proteinExistence type="predicted"/>
<evidence type="ECO:0000256" key="1">
    <source>
        <dbReference type="SAM" id="MobiDB-lite"/>
    </source>
</evidence>
<dbReference type="GO" id="GO:0003747">
    <property type="term" value="F:translation release factor activity"/>
    <property type="evidence" value="ECO:0007669"/>
    <property type="project" value="InterPro"/>
</dbReference>
<dbReference type="GO" id="GO:0004045">
    <property type="term" value="F:peptidyl-tRNA hydrolase activity"/>
    <property type="evidence" value="ECO:0007669"/>
    <property type="project" value="TreeGrafter"/>
</dbReference>
<dbReference type="InterPro" id="IPR000352">
    <property type="entry name" value="Pep_chain_release_fac_I"/>
</dbReference>
<comment type="caution">
    <text evidence="3">The sequence shown here is derived from an EMBL/GenBank/DDBJ whole genome shotgun (WGS) entry which is preliminary data.</text>
</comment>
<evidence type="ECO:0000313" key="3">
    <source>
        <dbReference type="EMBL" id="GEQ84605.1"/>
    </source>
</evidence>
<dbReference type="PANTHER" id="PTHR47814">
    <property type="entry name" value="PEPTIDYL-TRNA HYDROLASE ARFB"/>
    <property type="match status" value="1"/>
</dbReference>
<dbReference type="PANTHER" id="PTHR47814:SF1">
    <property type="entry name" value="PEPTIDYL-TRNA HYDROLASE ARFB"/>
    <property type="match status" value="1"/>
</dbReference>
<dbReference type="PROSITE" id="PS00745">
    <property type="entry name" value="RF_PROK_I"/>
    <property type="match status" value="1"/>
</dbReference>
<dbReference type="OrthoDB" id="9815709at2"/>
<dbReference type="SUPFAM" id="SSF110916">
    <property type="entry name" value="Peptidyl-tRNA hydrolase domain-like"/>
    <property type="match status" value="1"/>
</dbReference>
<dbReference type="GO" id="GO:0043022">
    <property type="term" value="F:ribosome binding"/>
    <property type="evidence" value="ECO:0007669"/>
    <property type="project" value="TreeGrafter"/>
</dbReference>
<dbReference type="AlphaFoldDB" id="A0A5J4FX44"/>
<accession>A0A5J4FX44</accession>